<evidence type="ECO:0000256" key="6">
    <source>
        <dbReference type="ARBA" id="ARBA00022989"/>
    </source>
</evidence>
<feature type="transmembrane region" description="Helical" evidence="10">
    <location>
        <begin position="81"/>
        <end position="97"/>
    </location>
</feature>
<feature type="transmembrane region" description="Helical" evidence="10">
    <location>
        <begin position="135"/>
        <end position="159"/>
    </location>
</feature>
<evidence type="ECO:0000313" key="12">
    <source>
        <dbReference type="EMBL" id="XAG21500.1"/>
    </source>
</evidence>
<feature type="transmembrane region" description="Helical" evidence="10">
    <location>
        <begin position="7"/>
        <end position="29"/>
    </location>
</feature>
<keyword evidence="9" id="KW-0175">Coiled coil</keyword>
<dbReference type="InterPro" id="IPR003594">
    <property type="entry name" value="HATPase_dom"/>
</dbReference>
<keyword evidence="5 12" id="KW-0418">Kinase</keyword>
<dbReference type="GO" id="GO:0046983">
    <property type="term" value="F:protein dimerization activity"/>
    <property type="evidence" value="ECO:0007669"/>
    <property type="project" value="InterPro"/>
</dbReference>
<dbReference type="PANTHER" id="PTHR24421:SF58">
    <property type="entry name" value="SIGNAL TRANSDUCTION HISTIDINE-PROTEIN KINASE_PHOSPHATASE UHPB"/>
    <property type="match status" value="1"/>
</dbReference>
<evidence type="ECO:0000256" key="2">
    <source>
        <dbReference type="ARBA" id="ARBA00022475"/>
    </source>
</evidence>
<dbReference type="NCBIfam" id="NF008649">
    <property type="entry name" value="PRK11644.1"/>
    <property type="match status" value="1"/>
</dbReference>
<dbReference type="InterPro" id="IPR005467">
    <property type="entry name" value="His_kinase_dom"/>
</dbReference>
<gene>
    <name evidence="12" type="primary">uhpB</name>
    <name evidence="12" type="ORF">MRN70_01145</name>
</gene>
<keyword evidence="8 10" id="KW-0472">Membrane</keyword>
<evidence type="ECO:0000256" key="4">
    <source>
        <dbReference type="ARBA" id="ARBA00022692"/>
    </source>
</evidence>
<dbReference type="InterPro" id="IPR036890">
    <property type="entry name" value="HATPase_C_sf"/>
</dbReference>
<keyword evidence="3 12" id="KW-0808">Transferase</keyword>
<dbReference type="Gene3D" id="3.30.565.10">
    <property type="entry name" value="Histidine kinase-like ATPase, C-terminal domain"/>
    <property type="match status" value="1"/>
</dbReference>
<dbReference type="EMBL" id="CP095338">
    <property type="protein sequence ID" value="XAG21500.1"/>
    <property type="molecule type" value="Genomic_DNA"/>
</dbReference>
<dbReference type="CDD" id="cd16917">
    <property type="entry name" value="HATPase_UhpB-NarQ-NarX-like"/>
    <property type="match status" value="1"/>
</dbReference>
<accession>A0AAU6SNE7</accession>
<evidence type="ECO:0000259" key="11">
    <source>
        <dbReference type="PROSITE" id="PS50109"/>
    </source>
</evidence>
<feature type="domain" description="Histidine kinase" evidence="11">
    <location>
        <begin position="310"/>
        <end position="499"/>
    </location>
</feature>
<dbReference type="InterPro" id="IPR050482">
    <property type="entry name" value="Sensor_HK_TwoCompSys"/>
</dbReference>
<dbReference type="AlphaFoldDB" id="A0AAU6SNE7"/>
<dbReference type="PROSITE" id="PS50109">
    <property type="entry name" value="HIS_KIN"/>
    <property type="match status" value="1"/>
</dbReference>
<keyword evidence="2" id="KW-1003">Cell membrane</keyword>
<evidence type="ECO:0000256" key="7">
    <source>
        <dbReference type="ARBA" id="ARBA00023012"/>
    </source>
</evidence>
<organism evidence="12">
    <name type="scientific">bacterium 19PA01SH03</name>
    <dbReference type="NCBI Taxonomy" id="2920705"/>
    <lineage>
        <taxon>Bacteria</taxon>
    </lineage>
</organism>
<name>A0AAU6SNE7_UNCXX</name>
<dbReference type="PANTHER" id="PTHR24421">
    <property type="entry name" value="NITRATE/NITRITE SENSOR PROTEIN NARX-RELATED"/>
    <property type="match status" value="1"/>
</dbReference>
<dbReference type="Gene3D" id="1.20.5.1930">
    <property type="match status" value="1"/>
</dbReference>
<evidence type="ECO:0000256" key="1">
    <source>
        <dbReference type="ARBA" id="ARBA00004651"/>
    </source>
</evidence>
<feature type="transmembrane region" description="Helical" evidence="10">
    <location>
        <begin position="109"/>
        <end position="129"/>
    </location>
</feature>
<keyword evidence="6 10" id="KW-1133">Transmembrane helix</keyword>
<evidence type="ECO:0000256" key="5">
    <source>
        <dbReference type="ARBA" id="ARBA00022777"/>
    </source>
</evidence>
<dbReference type="InterPro" id="IPR011712">
    <property type="entry name" value="Sig_transdc_His_kin_sub3_dim/P"/>
</dbReference>
<reference evidence="12" key="1">
    <citation type="submission" date="2022-03" db="EMBL/GenBank/DDBJ databases">
        <title>Sea Food Isolates.</title>
        <authorList>
            <person name="Li c."/>
        </authorList>
    </citation>
    <scope>NUCLEOTIDE SEQUENCE</scope>
    <source>
        <strain evidence="12">19PA01SH03</strain>
    </source>
</reference>
<dbReference type="InterPro" id="IPR007895">
    <property type="entry name" value="MASE1"/>
</dbReference>
<evidence type="ECO:0000256" key="9">
    <source>
        <dbReference type="SAM" id="Coils"/>
    </source>
</evidence>
<evidence type="ECO:0000256" key="10">
    <source>
        <dbReference type="SAM" id="Phobius"/>
    </source>
</evidence>
<evidence type="ECO:0000256" key="3">
    <source>
        <dbReference type="ARBA" id="ARBA00022679"/>
    </source>
</evidence>
<dbReference type="GO" id="GO:0005886">
    <property type="term" value="C:plasma membrane"/>
    <property type="evidence" value="ECO:0007669"/>
    <property type="project" value="UniProtKB-SubCell"/>
</dbReference>
<feature type="transmembrane region" description="Helical" evidence="10">
    <location>
        <begin position="180"/>
        <end position="200"/>
    </location>
</feature>
<comment type="subcellular location">
    <subcellularLocation>
        <location evidence="1">Cell membrane</location>
        <topology evidence="1">Multi-pass membrane protein</topology>
    </subcellularLocation>
</comment>
<feature type="coiled-coil region" evidence="9">
    <location>
        <begin position="275"/>
        <end position="309"/>
    </location>
</feature>
<dbReference type="Pfam" id="PF05231">
    <property type="entry name" value="MASE1"/>
    <property type="match status" value="1"/>
</dbReference>
<keyword evidence="7" id="KW-0902">Two-component regulatory system</keyword>
<keyword evidence="4 10" id="KW-0812">Transmembrane</keyword>
<dbReference type="Pfam" id="PF02518">
    <property type="entry name" value="HATPase_c"/>
    <property type="match status" value="1"/>
</dbReference>
<sequence length="499" mass="56278">MRLHPFTAVCSFCLTACAWFCLWVIGFYFVNDPELAILFFPFALRLGIALHCSHRYWPILYCTEWALTISLALLLAQPQWLTILIASGLSIPITAFAQRYYHGEQWRRLTVICLTIALCATLNTASVSFHVPSIYLTWLVSLTGGLMLVPTCYLLWNYLFQTRWLPLSVQLIRRKPSFNVKAVLLCSLLFTVSIILQTSLPEELRRFAPFCLAIPIIVLAFRYGWQGALLATLLNSVALIATRNDVSNLAITDLLLSISAQSLTGIFLGVAVQRLQDLNRQLSKELYRNQSLSQQLVRAEESVRKEVARELHDEIGQSITAIRTQASIIKRTEQAQMREDSANTIESLSLNVYDTTKRLLSKLRPQSLDDLQLLEAIGQLIREMEFAHNGIEVRLTSQGPTEQLSDTLQVTVFRLCQEALNNARKYAHARHIEIDLTIDKQVSLTIKDDGVGISKIDPLKGMGIKGMQERVQALGGHFKLQSQPILPSGTHLHIQLPRV</sequence>
<dbReference type="SUPFAM" id="SSF55874">
    <property type="entry name" value="ATPase domain of HSP90 chaperone/DNA topoisomerase II/histidine kinase"/>
    <property type="match status" value="1"/>
</dbReference>
<dbReference type="EC" id="2.7.13.3" evidence="12"/>
<dbReference type="Pfam" id="PF07730">
    <property type="entry name" value="HisKA_3"/>
    <property type="match status" value="1"/>
</dbReference>
<protein>
    <submittedName>
        <fullName evidence="12">Signal transduction histidine-protein kinase/phosphatase UhpB</fullName>
        <ecNumber evidence="12">2.7.13.3</ecNumber>
    </submittedName>
</protein>
<proteinExistence type="predicted"/>
<dbReference type="GO" id="GO:0000155">
    <property type="term" value="F:phosphorelay sensor kinase activity"/>
    <property type="evidence" value="ECO:0007669"/>
    <property type="project" value="InterPro"/>
</dbReference>
<dbReference type="SMART" id="SM00387">
    <property type="entry name" value="HATPase_c"/>
    <property type="match status" value="1"/>
</dbReference>
<evidence type="ECO:0000256" key="8">
    <source>
        <dbReference type="ARBA" id="ARBA00023136"/>
    </source>
</evidence>